<dbReference type="Proteomes" id="UP000199403">
    <property type="component" value="Unassembled WGS sequence"/>
</dbReference>
<proteinExistence type="predicted"/>
<keyword evidence="8" id="KW-1185">Reference proteome</keyword>
<dbReference type="AlphaFoldDB" id="A0A1H7BUV5"/>
<dbReference type="Gene3D" id="1.10.1740.10">
    <property type="match status" value="1"/>
</dbReference>
<dbReference type="GO" id="GO:0003677">
    <property type="term" value="F:DNA binding"/>
    <property type="evidence" value="ECO:0007669"/>
    <property type="project" value="UniProtKB-KW"/>
</dbReference>
<gene>
    <name evidence="7" type="ORF">SAMN05192553_11614</name>
</gene>
<organism evidence="7 8">
    <name type="scientific">Cyclobacterium xiamenense</name>
    <dbReference type="NCBI Taxonomy" id="1297121"/>
    <lineage>
        <taxon>Bacteria</taxon>
        <taxon>Pseudomonadati</taxon>
        <taxon>Bacteroidota</taxon>
        <taxon>Cytophagia</taxon>
        <taxon>Cytophagales</taxon>
        <taxon>Cyclobacteriaceae</taxon>
        <taxon>Cyclobacterium</taxon>
    </lineage>
</organism>
<dbReference type="EMBL" id="FNZH01000016">
    <property type="protein sequence ID" value="SEJ81006.1"/>
    <property type="molecule type" value="Genomic_DNA"/>
</dbReference>
<keyword evidence="5" id="KW-1133">Transmembrane helix</keyword>
<evidence type="ECO:0000256" key="1">
    <source>
        <dbReference type="ARBA" id="ARBA00023015"/>
    </source>
</evidence>
<accession>A0A1H7BUV5</accession>
<evidence type="ECO:0000256" key="3">
    <source>
        <dbReference type="ARBA" id="ARBA00023125"/>
    </source>
</evidence>
<dbReference type="InterPro" id="IPR039425">
    <property type="entry name" value="RNA_pol_sigma-70-like"/>
</dbReference>
<keyword evidence="1" id="KW-0805">Transcription regulation</keyword>
<evidence type="ECO:0000256" key="4">
    <source>
        <dbReference type="ARBA" id="ARBA00023163"/>
    </source>
</evidence>
<dbReference type="GO" id="GO:0006352">
    <property type="term" value="P:DNA-templated transcription initiation"/>
    <property type="evidence" value="ECO:0007669"/>
    <property type="project" value="InterPro"/>
</dbReference>
<dbReference type="GO" id="GO:0016987">
    <property type="term" value="F:sigma factor activity"/>
    <property type="evidence" value="ECO:0007669"/>
    <property type="project" value="UniProtKB-KW"/>
</dbReference>
<dbReference type="RefSeq" id="WP_218145628.1">
    <property type="nucleotide sequence ID" value="NZ_FNZH01000016.1"/>
</dbReference>
<dbReference type="InterPro" id="IPR014284">
    <property type="entry name" value="RNA_pol_sigma-70_dom"/>
</dbReference>
<dbReference type="PANTHER" id="PTHR43133:SF8">
    <property type="entry name" value="RNA POLYMERASE SIGMA FACTOR HI_1459-RELATED"/>
    <property type="match status" value="1"/>
</dbReference>
<evidence type="ECO:0000313" key="8">
    <source>
        <dbReference type="Proteomes" id="UP000199403"/>
    </source>
</evidence>
<name>A0A1H7BUV5_9BACT</name>
<protein>
    <submittedName>
        <fullName evidence="7">RNA polymerase sigma factor, sigma-70 family</fullName>
    </submittedName>
</protein>
<keyword evidence="3" id="KW-0238">DNA-binding</keyword>
<sequence>MTRQLLHRMVGGVIDLGTVVLYALLLFAVTRGIFAIAEKVVPCMPYLLTKHNHQTPATVNPFQRSYHTDQTDSELIQQILDGNKAALTNLIERHQPFIYNIAWKMTGSTADAEDLTQETLIKIIANLSTFKHESAFQTWAYRIAKNQFLNDQKKAPNIFANSFEELGTRLDAAPNTDLSESEKKEQQEAIREVRLQCLSGMLLCLTKEQRMVYIIGEIFGADHNIGSEIMEISKDNYRMKLSKARKDLYNFMQNKCGLVNKANPCRCHKKVTFATENGMVDAKNLLFNRKEYSTFKEQLAPDADFLVDDSEVKYAELHQEHSYKTKFDKKNFLIKILEDANWRSRLNLN</sequence>
<feature type="domain" description="RNA polymerase sigma-70 region 2" evidence="6">
    <location>
        <begin position="90"/>
        <end position="152"/>
    </location>
</feature>
<evidence type="ECO:0000256" key="2">
    <source>
        <dbReference type="ARBA" id="ARBA00023082"/>
    </source>
</evidence>
<keyword evidence="5" id="KW-0472">Membrane</keyword>
<dbReference type="InterPro" id="IPR013325">
    <property type="entry name" value="RNA_pol_sigma_r2"/>
</dbReference>
<dbReference type="InterPro" id="IPR007627">
    <property type="entry name" value="RNA_pol_sigma70_r2"/>
</dbReference>
<dbReference type="NCBIfam" id="TIGR02937">
    <property type="entry name" value="sigma70-ECF"/>
    <property type="match status" value="1"/>
</dbReference>
<feature type="transmembrane region" description="Helical" evidence="5">
    <location>
        <begin position="12"/>
        <end position="34"/>
    </location>
</feature>
<evidence type="ECO:0000259" key="6">
    <source>
        <dbReference type="Pfam" id="PF04542"/>
    </source>
</evidence>
<dbReference type="Pfam" id="PF04542">
    <property type="entry name" value="Sigma70_r2"/>
    <property type="match status" value="1"/>
</dbReference>
<dbReference type="SUPFAM" id="SSF88946">
    <property type="entry name" value="Sigma2 domain of RNA polymerase sigma factors"/>
    <property type="match status" value="1"/>
</dbReference>
<dbReference type="PANTHER" id="PTHR43133">
    <property type="entry name" value="RNA POLYMERASE ECF-TYPE SIGMA FACTO"/>
    <property type="match status" value="1"/>
</dbReference>
<keyword evidence="2" id="KW-0731">Sigma factor</keyword>
<reference evidence="8" key="1">
    <citation type="submission" date="2016-10" db="EMBL/GenBank/DDBJ databases">
        <authorList>
            <person name="Varghese N."/>
            <person name="Submissions S."/>
        </authorList>
    </citation>
    <scope>NUCLEOTIDE SEQUENCE [LARGE SCALE GENOMIC DNA]</scope>
    <source>
        <strain evidence="8">IBRC-M 10761</strain>
    </source>
</reference>
<evidence type="ECO:0000256" key="5">
    <source>
        <dbReference type="SAM" id="Phobius"/>
    </source>
</evidence>
<evidence type="ECO:0000313" key="7">
    <source>
        <dbReference type="EMBL" id="SEJ81006.1"/>
    </source>
</evidence>
<keyword evidence="5" id="KW-0812">Transmembrane</keyword>
<dbReference type="STRING" id="1416801.SAMN05192553_11614"/>
<keyword evidence="4" id="KW-0804">Transcription</keyword>